<dbReference type="Proteomes" id="UP000331127">
    <property type="component" value="Unassembled WGS sequence"/>
</dbReference>
<reference evidence="1 2" key="1">
    <citation type="submission" date="2019-10" db="EMBL/GenBank/DDBJ databases">
        <title>Whole genome shotgun sequence of Acrocarpospora macrocephala NBRC 16266.</title>
        <authorList>
            <person name="Ichikawa N."/>
            <person name="Kimura A."/>
            <person name="Kitahashi Y."/>
            <person name="Komaki H."/>
            <person name="Oguchi A."/>
        </authorList>
    </citation>
    <scope>NUCLEOTIDE SEQUENCE [LARGE SCALE GENOMIC DNA]</scope>
    <source>
        <strain evidence="1 2">NBRC 16266</strain>
    </source>
</reference>
<sequence length="106" mass="11920">MYSLLDQMTATRWPPLNRAVATAVIHVPAAGLVVLDTLDDRLAGHYRLDAVRGHLLERARDRDTAISCYRPAASRTTSLPERYYLTIQPARLNTRQSTTRAVSNTR</sequence>
<dbReference type="RefSeq" id="WP_155353588.1">
    <property type="nucleotide sequence ID" value="NZ_BLAE01000008.1"/>
</dbReference>
<keyword evidence="2" id="KW-1185">Reference proteome</keyword>
<gene>
    <name evidence="1" type="ORF">Amac_015240</name>
</gene>
<protein>
    <submittedName>
        <fullName evidence="1">Uncharacterized protein</fullName>
    </submittedName>
</protein>
<dbReference type="PANTHER" id="PTHR47756:SF2">
    <property type="entry name" value="BLL6612 PROTEIN"/>
    <property type="match status" value="1"/>
</dbReference>
<dbReference type="OrthoDB" id="9780299at2"/>
<accession>A0A5M3WI69</accession>
<evidence type="ECO:0000313" key="1">
    <source>
        <dbReference type="EMBL" id="GES07929.1"/>
    </source>
</evidence>
<dbReference type="AlphaFoldDB" id="A0A5M3WI69"/>
<evidence type="ECO:0000313" key="2">
    <source>
        <dbReference type="Proteomes" id="UP000331127"/>
    </source>
</evidence>
<organism evidence="1 2">
    <name type="scientific">Acrocarpospora macrocephala</name>
    <dbReference type="NCBI Taxonomy" id="150177"/>
    <lineage>
        <taxon>Bacteria</taxon>
        <taxon>Bacillati</taxon>
        <taxon>Actinomycetota</taxon>
        <taxon>Actinomycetes</taxon>
        <taxon>Streptosporangiales</taxon>
        <taxon>Streptosporangiaceae</taxon>
        <taxon>Acrocarpospora</taxon>
    </lineage>
</organism>
<proteinExistence type="predicted"/>
<name>A0A5M3WI69_9ACTN</name>
<comment type="caution">
    <text evidence="1">The sequence shown here is derived from an EMBL/GenBank/DDBJ whole genome shotgun (WGS) entry which is preliminary data.</text>
</comment>
<dbReference type="EMBL" id="BLAE01000008">
    <property type="protein sequence ID" value="GES07929.1"/>
    <property type="molecule type" value="Genomic_DNA"/>
</dbReference>
<dbReference type="PANTHER" id="PTHR47756">
    <property type="entry name" value="BLL6612 PROTEIN-RELATED"/>
    <property type="match status" value="1"/>
</dbReference>